<organism evidence="1">
    <name type="scientific">Notodromas monacha</name>
    <dbReference type="NCBI Taxonomy" id="399045"/>
    <lineage>
        <taxon>Eukaryota</taxon>
        <taxon>Metazoa</taxon>
        <taxon>Ecdysozoa</taxon>
        <taxon>Arthropoda</taxon>
        <taxon>Crustacea</taxon>
        <taxon>Oligostraca</taxon>
        <taxon>Ostracoda</taxon>
        <taxon>Podocopa</taxon>
        <taxon>Podocopida</taxon>
        <taxon>Cypridocopina</taxon>
        <taxon>Cypridoidea</taxon>
        <taxon>Cyprididae</taxon>
        <taxon>Notodromas</taxon>
    </lineage>
</organism>
<dbReference type="EMBL" id="CAJPEX010006316">
    <property type="protein sequence ID" value="CAG0924017.1"/>
    <property type="molecule type" value="Genomic_DNA"/>
</dbReference>
<dbReference type="EMBL" id="OA888353">
    <property type="protein sequence ID" value="CAD7283865.1"/>
    <property type="molecule type" value="Genomic_DNA"/>
</dbReference>
<keyword evidence="2" id="KW-1185">Reference proteome</keyword>
<feature type="non-terminal residue" evidence="1">
    <location>
        <position position="1"/>
    </location>
</feature>
<gene>
    <name evidence="1" type="ORF">NMOB1V02_LOCUS11474</name>
</gene>
<reference evidence="1" key="1">
    <citation type="submission" date="2020-11" db="EMBL/GenBank/DDBJ databases">
        <authorList>
            <person name="Tran Van P."/>
        </authorList>
    </citation>
    <scope>NUCLEOTIDE SEQUENCE</scope>
</reference>
<proteinExistence type="predicted"/>
<dbReference type="Gene3D" id="3.40.50.300">
    <property type="entry name" value="P-loop containing nucleotide triphosphate hydrolases"/>
    <property type="match status" value="1"/>
</dbReference>
<dbReference type="Proteomes" id="UP000678499">
    <property type="component" value="Unassembled WGS sequence"/>
</dbReference>
<dbReference type="AlphaFoldDB" id="A0A7R9BYC9"/>
<dbReference type="InterPro" id="IPR027417">
    <property type="entry name" value="P-loop_NTPase"/>
</dbReference>
<sequence>MGECSTPEEQYPQQRIDQLSDRCRTCCPGMIRHPHHQQTSKSNAFSSQTGAAPSSASITLLTGREVGTLWDKLLNLDIIKATFGSPFLDAHVCGHVASTPALAKFHVLSCPDVPEDPPPDYGYELALRYFAQKSERIYLLLDITRDIDQRLHLAIEALGDFQSRLAFVFTSPEPCTDIGYWLNRYNFTAWNLSKILLASRPVPHTSCNMPMIIKSPRIYVRLFAKCDTACAWYRSDIYDAWADLRDLSKFQVTRLAFDARRRAIVALVLATFHNFVFRTLTLKRRELRSGSAGKAKTRLRQAQLSVRKLLMPTQSGNWKRMNVGSRGTLGFYGNSVASQCQIRGLGSASQTVAEQELQSVNHQRDVPLCSALKQLDWVQSLGPEFPHFGAELLLALQDALMYKEYAVNVHIEDTLMEAALVGYQKLSRIAEKLHTKHSEMFVDFDPMGSLGEGRAHFDEVIPVNEHSSFDRTFQQALVEQNTERISVMLITHRELPFPVPNGTAQRTVDITVSKSSEGVTREEFLTIMHLTSMKTAGKDLPMLVPHRLVTPWRRKPFAKLAKCWLTEKGASKLPTAQQKLAGNFCMAKKKSYRHLLKDALGLKFGVGPSGEEFGTISAQKPGPVKCASEVTASELGSSRTKSSWSALFDPQKVCKSKAFQEDTDCFEYHLCWGSSPTGQHFVRIRASGNPERRVNFSDHPKPSGGTKEPILLSQATSFGKLMDQSRNYDQLGVENCHKKSFTI</sequence>
<evidence type="ECO:0000313" key="1">
    <source>
        <dbReference type="EMBL" id="CAD7283865.1"/>
    </source>
</evidence>
<accession>A0A7R9BYC9</accession>
<name>A0A7R9BYC9_9CRUS</name>
<evidence type="ECO:0000313" key="2">
    <source>
        <dbReference type="Proteomes" id="UP000678499"/>
    </source>
</evidence>
<protein>
    <submittedName>
        <fullName evidence="1">Uncharacterized protein</fullName>
    </submittedName>
</protein>